<dbReference type="RefSeq" id="WP_067940783.1">
    <property type="nucleotide sequence ID" value="NZ_CAUHMM010000055.1"/>
</dbReference>
<sequence length="146" mass="15314">MLKGFKDFIAQGNALELAVAVIIGAAFKPIVDAITAVIMGIIGAVIGSPNFDSVGQFTINGSDPIQPGAIVTAIVNFLLIAIAVYFCIVLPMNKLKERTAKTEVEEEAVEVTDTELLVQIRDLLAGGRANVTAETTTGGDIETPRA</sequence>
<keyword evidence="11" id="KW-1185">Reference proteome</keyword>
<evidence type="ECO:0000313" key="11">
    <source>
        <dbReference type="Proteomes" id="UP000065220"/>
    </source>
</evidence>
<dbReference type="NCBIfam" id="TIGR00220">
    <property type="entry name" value="mscL"/>
    <property type="match status" value="1"/>
</dbReference>
<dbReference type="InterPro" id="IPR037673">
    <property type="entry name" value="MSC/AndL"/>
</dbReference>
<protein>
    <submittedName>
        <fullName evidence="10">Mechanosensitive ion channel protein MscL</fullName>
    </submittedName>
</protein>
<evidence type="ECO:0000256" key="7">
    <source>
        <dbReference type="ARBA" id="ARBA00023136"/>
    </source>
</evidence>
<name>A0A0X8JDV8_ACTRD</name>
<keyword evidence="7 9" id="KW-0472">Membrane</keyword>
<dbReference type="Pfam" id="PF01741">
    <property type="entry name" value="MscL"/>
    <property type="match status" value="1"/>
</dbReference>
<feature type="transmembrane region" description="Helical" evidence="9">
    <location>
        <begin position="68"/>
        <end position="91"/>
    </location>
</feature>
<feature type="transmembrane region" description="Helical" evidence="9">
    <location>
        <begin position="21"/>
        <end position="48"/>
    </location>
</feature>
<evidence type="ECO:0000256" key="2">
    <source>
        <dbReference type="ARBA" id="ARBA00022448"/>
    </source>
</evidence>
<dbReference type="KEGG" id="ard:AXF14_03105"/>
<keyword evidence="4 9" id="KW-0812">Transmembrane</keyword>
<dbReference type="AlphaFoldDB" id="A0A0X8JDV8"/>
<comment type="subcellular location">
    <subcellularLocation>
        <location evidence="1">Membrane</location>
        <topology evidence="1">Multi-pass membrane protein</topology>
    </subcellularLocation>
</comment>
<evidence type="ECO:0000256" key="6">
    <source>
        <dbReference type="ARBA" id="ARBA00023065"/>
    </source>
</evidence>
<dbReference type="PANTHER" id="PTHR30266:SF2">
    <property type="entry name" value="LARGE-CONDUCTANCE MECHANOSENSITIVE CHANNEL"/>
    <property type="match status" value="1"/>
</dbReference>
<evidence type="ECO:0000256" key="5">
    <source>
        <dbReference type="ARBA" id="ARBA00022989"/>
    </source>
</evidence>
<evidence type="ECO:0000313" key="10">
    <source>
        <dbReference type="EMBL" id="AMD86774.1"/>
    </source>
</evidence>
<dbReference type="OrthoDB" id="9810350at2"/>
<evidence type="ECO:0000256" key="8">
    <source>
        <dbReference type="ARBA" id="ARBA00023303"/>
    </source>
</evidence>
<dbReference type="Gene3D" id="1.10.1200.120">
    <property type="entry name" value="Large-conductance mechanosensitive channel, MscL, domain 1"/>
    <property type="match status" value="1"/>
</dbReference>
<dbReference type="EMBL" id="CP014228">
    <property type="protein sequence ID" value="AMD86774.1"/>
    <property type="molecule type" value="Genomic_DNA"/>
</dbReference>
<keyword evidence="8" id="KW-0407">Ion channel</keyword>
<dbReference type="PANTHER" id="PTHR30266">
    <property type="entry name" value="MECHANOSENSITIVE CHANNEL MSCL"/>
    <property type="match status" value="1"/>
</dbReference>
<keyword evidence="6" id="KW-0406">Ion transport</keyword>
<reference evidence="11" key="1">
    <citation type="submission" date="2016-02" db="EMBL/GenBank/DDBJ databases">
        <authorList>
            <person name="Holder M.E."/>
            <person name="Ajami N.J."/>
            <person name="Petrosino J.F."/>
        </authorList>
    </citation>
    <scope>NUCLEOTIDE SEQUENCE [LARGE SCALE GENOMIC DNA]</scope>
    <source>
        <strain evidence="11">CCUG 36733</strain>
    </source>
</reference>
<keyword evidence="3" id="KW-1003">Cell membrane</keyword>
<evidence type="ECO:0000256" key="3">
    <source>
        <dbReference type="ARBA" id="ARBA00022475"/>
    </source>
</evidence>
<dbReference type="PRINTS" id="PR01264">
    <property type="entry name" value="MECHCHANNEL"/>
</dbReference>
<keyword evidence="5 9" id="KW-1133">Transmembrane helix</keyword>
<dbReference type="GO" id="GO:0008381">
    <property type="term" value="F:mechanosensitive monoatomic ion channel activity"/>
    <property type="evidence" value="ECO:0007669"/>
    <property type="project" value="InterPro"/>
</dbReference>
<dbReference type="SUPFAM" id="SSF81330">
    <property type="entry name" value="Gated mechanosensitive channel"/>
    <property type="match status" value="1"/>
</dbReference>
<gene>
    <name evidence="10" type="ORF">AXF14_03105</name>
</gene>
<evidence type="ECO:0000256" key="1">
    <source>
        <dbReference type="ARBA" id="ARBA00004141"/>
    </source>
</evidence>
<accession>A0A0X8JDV8</accession>
<proteinExistence type="predicted"/>
<organism evidence="10 11">
    <name type="scientific">Actinomyces radicidentis</name>
    <dbReference type="NCBI Taxonomy" id="111015"/>
    <lineage>
        <taxon>Bacteria</taxon>
        <taxon>Bacillati</taxon>
        <taxon>Actinomycetota</taxon>
        <taxon>Actinomycetes</taxon>
        <taxon>Actinomycetales</taxon>
        <taxon>Actinomycetaceae</taxon>
        <taxon>Actinomyces</taxon>
    </lineage>
</organism>
<dbReference type="InterPro" id="IPR001185">
    <property type="entry name" value="MS_channel"/>
</dbReference>
<keyword evidence="2" id="KW-0813">Transport</keyword>
<dbReference type="InterPro" id="IPR036019">
    <property type="entry name" value="MscL_channel"/>
</dbReference>
<dbReference type="Proteomes" id="UP000065220">
    <property type="component" value="Chromosome"/>
</dbReference>
<evidence type="ECO:0000256" key="4">
    <source>
        <dbReference type="ARBA" id="ARBA00022692"/>
    </source>
</evidence>
<dbReference type="GO" id="GO:0016020">
    <property type="term" value="C:membrane"/>
    <property type="evidence" value="ECO:0007669"/>
    <property type="project" value="UniProtKB-SubCell"/>
</dbReference>
<dbReference type="STRING" id="111015.AXF14_03105"/>
<evidence type="ECO:0000256" key="9">
    <source>
        <dbReference type="SAM" id="Phobius"/>
    </source>
</evidence>